<sequence length="61" mass="6907">RKGREDPDLWSPYGVDLTLSLGGITGREKERKRNGGWMEEEAALLRVCYGEKRGSKLRVVS</sequence>
<evidence type="ECO:0000313" key="2">
    <source>
        <dbReference type="Proteomes" id="UP000237105"/>
    </source>
</evidence>
<feature type="non-terminal residue" evidence="1">
    <location>
        <position position="1"/>
    </location>
</feature>
<comment type="caution">
    <text evidence="1">The sequence shown here is derived from an EMBL/GenBank/DDBJ whole genome shotgun (WGS) entry which is preliminary data.</text>
</comment>
<dbReference type="AlphaFoldDB" id="A0A2P5DW35"/>
<keyword evidence="2" id="KW-1185">Reference proteome</keyword>
<name>A0A2P5DW35_PARAD</name>
<reference evidence="2" key="1">
    <citation type="submission" date="2016-06" db="EMBL/GenBank/DDBJ databases">
        <title>Parallel loss of symbiosis genes in relatives of nitrogen-fixing non-legume Parasponia.</title>
        <authorList>
            <person name="Van Velzen R."/>
            <person name="Holmer R."/>
            <person name="Bu F."/>
            <person name="Rutten L."/>
            <person name="Van Zeijl A."/>
            <person name="Liu W."/>
            <person name="Santuari L."/>
            <person name="Cao Q."/>
            <person name="Sharma T."/>
            <person name="Shen D."/>
            <person name="Roswanjaya Y."/>
            <person name="Wardhani T."/>
            <person name="Kalhor M.S."/>
            <person name="Jansen J."/>
            <person name="Van den Hoogen J."/>
            <person name="Gungor B."/>
            <person name="Hartog M."/>
            <person name="Hontelez J."/>
            <person name="Verver J."/>
            <person name="Yang W.-C."/>
            <person name="Schijlen E."/>
            <person name="Repin R."/>
            <person name="Schilthuizen M."/>
            <person name="Schranz E."/>
            <person name="Heidstra R."/>
            <person name="Miyata K."/>
            <person name="Fedorova E."/>
            <person name="Kohlen W."/>
            <person name="Bisseling T."/>
            <person name="Smit S."/>
            <person name="Geurts R."/>
        </authorList>
    </citation>
    <scope>NUCLEOTIDE SEQUENCE [LARGE SCALE GENOMIC DNA]</scope>
    <source>
        <strain evidence="2">cv. WU1-14</strain>
    </source>
</reference>
<dbReference type="EMBL" id="JXTB01000013">
    <property type="protein sequence ID" value="PON77510.1"/>
    <property type="molecule type" value="Genomic_DNA"/>
</dbReference>
<dbReference type="Proteomes" id="UP000237105">
    <property type="component" value="Unassembled WGS sequence"/>
</dbReference>
<evidence type="ECO:0000313" key="1">
    <source>
        <dbReference type="EMBL" id="PON77510.1"/>
    </source>
</evidence>
<accession>A0A2P5DW35</accession>
<organism evidence="1 2">
    <name type="scientific">Parasponia andersonii</name>
    <name type="common">Sponia andersonii</name>
    <dbReference type="NCBI Taxonomy" id="3476"/>
    <lineage>
        <taxon>Eukaryota</taxon>
        <taxon>Viridiplantae</taxon>
        <taxon>Streptophyta</taxon>
        <taxon>Embryophyta</taxon>
        <taxon>Tracheophyta</taxon>
        <taxon>Spermatophyta</taxon>
        <taxon>Magnoliopsida</taxon>
        <taxon>eudicotyledons</taxon>
        <taxon>Gunneridae</taxon>
        <taxon>Pentapetalae</taxon>
        <taxon>rosids</taxon>
        <taxon>fabids</taxon>
        <taxon>Rosales</taxon>
        <taxon>Cannabaceae</taxon>
        <taxon>Parasponia</taxon>
    </lineage>
</organism>
<proteinExistence type="predicted"/>
<protein>
    <submittedName>
        <fullName evidence="1">Uncharacterized protein</fullName>
    </submittedName>
</protein>
<gene>
    <name evidence="1" type="ORF">PanWU01x14_026710</name>
</gene>